<evidence type="ECO:0000313" key="1">
    <source>
        <dbReference type="EnsemblPlants" id="QL09p020197:mrna"/>
    </source>
</evidence>
<keyword evidence="2" id="KW-1185">Reference proteome</keyword>
<dbReference type="EMBL" id="LRBV02000009">
    <property type="status" value="NOT_ANNOTATED_CDS"/>
    <property type="molecule type" value="Genomic_DNA"/>
</dbReference>
<reference evidence="1 2" key="1">
    <citation type="journal article" date="2016" name="G3 (Bethesda)">
        <title>First Draft Assembly and Annotation of the Genome of a California Endemic Oak Quercus lobata Nee (Fagaceae).</title>
        <authorList>
            <person name="Sork V.L."/>
            <person name="Fitz-Gibbon S.T."/>
            <person name="Puiu D."/>
            <person name="Crepeau M."/>
            <person name="Gugger P.F."/>
            <person name="Sherman R."/>
            <person name="Stevens K."/>
            <person name="Langley C.H."/>
            <person name="Pellegrini M."/>
            <person name="Salzberg S.L."/>
        </authorList>
    </citation>
    <scope>NUCLEOTIDE SEQUENCE [LARGE SCALE GENOMIC DNA]</scope>
    <source>
        <strain evidence="1 2">cv. SW786</strain>
    </source>
</reference>
<dbReference type="EnsemblPlants" id="QL09p020197:mrna">
    <property type="protein sequence ID" value="QL09p020197:mrna"/>
    <property type="gene ID" value="QL09p020197"/>
</dbReference>
<organism evidence="1 2">
    <name type="scientific">Quercus lobata</name>
    <name type="common">Valley oak</name>
    <dbReference type="NCBI Taxonomy" id="97700"/>
    <lineage>
        <taxon>Eukaryota</taxon>
        <taxon>Viridiplantae</taxon>
        <taxon>Streptophyta</taxon>
        <taxon>Embryophyta</taxon>
        <taxon>Tracheophyta</taxon>
        <taxon>Spermatophyta</taxon>
        <taxon>Magnoliopsida</taxon>
        <taxon>eudicotyledons</taxon>
        <taxon>Gunneridae</taxon>
        <taxon>Pentapetalae</taxon>
        <taxon>rosids</taxon>
        <taxon>fabids</taxon>
        <taxon>Fagales</taxon>
        <taxon>Fagaceae</taxon>
        <taxon>Quercus</taxon>
    </lineage>
</organism>
<accession>A0A7N2MJK0</accession>
<reference evidence="1" key="2">
    <citation type="submission" date="2021-01" db="UniProtKB">
        <authorList>
            <consortium name="EnsemblPlants"/>
        </authorList>
    </citation>
    <scope>IDENTIFICATION</scope>
</reference>
<name>A0A7N2MJK0_QUELO</name>
<proteinExistence type="predicted"/>
<dbReference type="InParanoid" id="A0A7N2MJK0"/>
<dbReference type="AlphaFoldDB" id="A0A7N2MJK0"/>
<dbReference type="Gramene" id="QL09p020197:mrna">
    <property type="protein sequence ID" value="QL09p020197:mrna"/>
    <property type="gene ID" value="QL09p020197"/>
</dbReference>
<evidence type="ECO:0000313" key="2">
    <source>
        <dbReference type="Proteomes" id="UP000594261"/>
    </source>
</evidence>
<protein>
    <submittedName>
        <fullName evidence="1">Uncharacterized protein</fullName>
    </submittedName>
</protein>
<sequence>MLDDMSCISTYMPESASRRYKSSFEPHFLFHSWPSLLLNVRTMCNTIVLSRILNSLPKEIAASVIYINTTRDLGLDLKERFA</sequence>
<dbReference type="Proteomes" id="UP000594261">
    <property type="component" value="Chromosome 9"/>
</dbReference>